<sequence>KGTINEADYLSRHPTTIQRKTTIEEKIADNYVNYIINNAVPKSMTLQEIKEATLSDTILKKVLECLKSGKWEEDVELKAYQMCAEELTATKTGDLLLKGSRIVIPKALQDRATQLGHVGHQGIEKTKALLREKIWYPGMDGKVKILVENCVACQAVGPSNPPEPMRITPTATEPWQSLAIDFYGPIPHSGQYLLVVTDTYSKFPEVQIVTSTSAKACIPKLDCIFATHGIPKKIKTDNGPPFNGDDFKRYMAALGIEWKTSTPLWPQGNGNAESVMKPLGKVIKTSMLEGKNWRQELQRFLLNYRSTPHATTKIPPCELLFNRKVQGSLPELSTQNVVNKHQKAKENIDKKKISNKQYYDAKKNTKTSKIKEGDIVICKQKPSNKLSPRFNPERFTIVERKGATATARNGRRTITRNVTHFKVVKPADEQSSDEEKSTTVEDVQDSRVGDDMQDFIEESHPISRRSTRNQRPVNRFGHSIPSGLIS</sequence>
<protein>
    <submittedName>
        <fullName evidence="2">PREDICTED: uncharacterized protein K02A2.6-like</fullName>
    </submittedName>
</protein>
<organism evidence="2 3">
    <name type="scientific">Paramuricea clavata</name>
    <name type="common">Red gorgonian</name>
    <name type="synonym">Violescent sea-whip</name>
    <dbReference type="NCBI Taxonomy" id="317549"/>
    <lineage>
        <taxon>Eukaryota</taxon>
        <taxon>Metazoa</taxon>
        <taxon>Cnidaria</taxon>
        <taxon>Anthozoa</taxon>
        <taxon>Octocorallia</taxon>
        <taxon>Malacalcyonacea</taxon>
        <taxon>Plexauridae</taxon>
        <taxon>Paramuricea</taxon>
    </lineage>
</organism>
<dbReference type="FunFam" id="1.10.340.70:FF:000004">
    <property type="entry name" value="Retrovirus-related Pol polyprotein from transposon 297-like Protein"/>
    <property type="match status" value="1"/>
</dbReference>
<feature type="region of interest" description="Disordered" evidence="1">
    <location>
        <begin position="425"/>
        <end position="486"/>
    </location>
</feature>
<dbReference type="InterPro" id="IPR001584">
    <property type="entry name" value="Integrase_cat-core"/>
</dbReference>
<feature type="compositionally biased region" description="Basic and acidic residues" evidence="1">
    <location>
        <begin position="425"/>
        <end position="450"/>
    </location>
</feature>
<dbReference type="InterPro" id="IPR050951">
    <property type="entry name" value="Retrovirus_Pol_polyprotein"/>
</dbReference>
<reference evidence="2" key="1">
    <citation type="submission" date="2020-04" db="EMBL/GenBank/DDBJ databases">
        <authorList>
            <person name="Alioto T."/>
            <person name="Alioto T."/>
            <person name="Gomez Garrido J."/>
        </authorList>
    </citation>
    <scope>NUCLEOTIDE SEQUENCE</scope>
    <source>
        <strain evidence="2">A484AB</strain>
    </source>
</reference>
<dbReference type="OrthoDB" id="5976856at2759"/>
<dbReference type="Proteomes" id="UP001152795">
    <property type="component" value="Unassembled WGS sequence"/>
</dbReference>
<dbReference type="AlphaFoldDB" id="A0A6S7JV50"/>
<keyword evidence="3" id="KW-1185">Reference proteome</keyword>
<dbReference type="SUPFAM" id="SSF53098">
    <property type="entry name" value="Ribonuclease H-like"/>
    <property type="match status" value="1"/>
</dbReference>
<feature type="non-terminal residue" evidence="2">
    <location>
        <position position="1"/>
    </location>
</feature>
<dbReference type="Gene3D" id="1.10.340.70">
    <property type="match status" value="1"/>
</dbReference>
<proteinExistence type="predicted"/>
<comment type="caution">
    <text evidence="2">The sequence shown here is derived from an EMBL/GenBank/DDBJ whole genome shotgun (WGS) entry which is preliminary data.</text>
</comment>
<dbReference type="InterPro" id="IPR012337">
    <property type="entry name" value="RNaseH-like_sf"/>
</dbReference>
<evidence type="ECO:0000313" key="2">
    <source>
        <dbReference type="EMBL" id="CAB4036705.1"/>
    </source>
</evidence>
<dbReference type="EMBL" id="CACRXK020022316">
    <property type="protein sequence ID" value="CAB4036705.1"/>
    <property type="molecule type" value="Genomic_DNA"/>
</dbReference>
<evidence type="ECO:0000313" key="3">
    <source>
        <dbReference type="Proteomes" id="UP001152795"/>
    </source>
</evidence>
<dbReference type="GO" id="GO:0003676">
    <property type="term" value="F:nucleic acid binding"/>
    <property type="evidence" value="ECO:0007669"/>
    <property type="project" value="InterPro"/>
</dbReference>
<dbReference type="PANTHER" id="PTHR37984">
    <property type="entry name" value="PROTEIN CBG26694"/>
    <property type="match status" value="1"/>
</dbReference>
<evidence type="ECO:0000256" key="1">
    <source>
        <dbReference type="SAM" id="MobiDB-lite"/>
    </source>
</evidence>
<dbReference type="GO" id="GO:0015074">
    <property type="term" value="P:DNA integration"/>
    <property type="evidence" value="ECO:0007669"/>
    <property type="project" value="InterPro"/>
</dbReference>
<dbReference type="InterPro" id="IPR036397">
    <property type="entry name" value="RNaseH_sf"/>
</dbReference>
<dbReference type="Pfam" id="PF17921">
    <property type="entry name" value="Integrase_H2C2"/>
    <property type="match status" value="1"/>
</dbReference>
<gene>
    <name evidence="2" type="ORF">PACLA_8A017665</name>
</gene>
<accession>A0A6S7JV50</accession>
<dbReference type="PROSITE" id="PS50994">
    <property type="entry name" value="INTEGRASE"/>
    <property type="match status" value="1"/>
</dbReference>
<name>A0A6S7JV50_PARCT</name>
<dbReference type="PANTHER" id="PTHR37984:SF11">
    <property type="entry name" value="INTEGRASE CATALYTIC DOMAIN-CONTAINING PROTEIN"/>
    <property type="match status" value="1"/>
</dbReference>
<dbReference type="Gene3D" id="3.30.420.10">
    <property type="entry name" value="Ribonuclease H-like superfamily/Ribonuclease H"/>
    <property type="match status" value="1"/>
</dbReference>
<dbReference type="FunFam" id="3.30.420.10:FF:000063">
    <property type="entry name" value="Retrovirus-related Pol polyprotein from transposon 297-like Protein"/>
    <property type="match status" value="1"/>
</dbReference>
<dbReference type="Pfam" id="PF00665">
    <property type="entry name" value="rve"/>
    <property type="match status" value="1"/>
</dbReference>
<dbReference type="InterPro" id="IPR041588">
    <property type="entry name" value="Integrase_H2C2"/>
</dbReference>